<proteinExistence type="predicted"/>
<protein>
    <submittedName>
        <fullName evidence="2">Uncharacterized protein</fullName>
    </submittedName>
</protein>
<reference evidence="2" key="1">
    <citation type="submission" date="2023-06" db="EMBL/GenBank/DDBJ databases">
        <authorList>
            <person name="Kurt Z."/>
        </authorList>
    </citation>
    <scope>NUCLEOTIDE SEQUENCE</scope>
</reference>
<keyword evidence="1" id="KW-0472">Membrane</keyword>
<keyword evidence="4" id="KW-1185">Reference proteome</keyword>
<reference evidence="3 4" key="2">
    <citation type="submission" date="2024-07" db="EMBL/GenBank/DDBJ databases">
        <authorList>
            <person name="Akdeniz Z."/>
        </authorList>
    </citation>
    <scope>NUCLEOTIDE SEQUENCE [LARGE SCALE GENOMIC DNA]</scope>
</reference>
<feature type="transmembrane region" description="Helical" evidence="1">
    <location>
        <begin position="877"/>
        <end position="898"/>
    </location>
</feature>
<dbReference type="EMBL" id="CATOUU010000380">
    <property type="protein sequence ID" value="CAI9927060.1"/>
    <property type="molecule type" value="Genomic_DNA"/>
</dbReference>
<dbReference type="Proteomes" id="UP001642409">
    <property type="component" value="Unassembled WGS sequence"/>
</dbReference>
<accession>A0AA86NXT1</accession>
<dbReference type="EMBL" id="CAXDID020000003">
    <property type="protein sequence ID" value="CAL5971860.1"/>
    <property type="molecule type" value="Genomic_DNA"/>
</dbReference>
<evidence type="ECO:0000313" key="2">
    <source>
        <dbReference type="EMBL" id="CAI9927060.1"/>
    </source>
</evidence>
<gene>
    <name evidence="2" type="ORF">HINF_LOCUS14705</name>
    <name evidence="3" type="ORF">HINF_LOCUS1616</name>
</gene>
<keyword evidence="1" id="KW-1133">Transmembrane helix</keyword>
<keyword evidence="1" id="KW-0812">Transmembrane</keyword>
<sequence length="900" mass="102932">MICIISLHQIMTLKTSDIEQLSVDLSKQIDDTISQLQVLLDQKSISDLFEPVYNATIPTSNVLFQSNLKWNTLINVTRQSHQVLLDALNNNLSACHVKRKVETKQMDVFNSRIVDLNNVDAIFEDRECDNDFFLEAMRDATFNSLFPLSIDNSRIQNRYSSVILADLETKNQFRYPSSGAGFDDVKCITDQFAQTQQIIVGFGSESANLIHYDHIEELQGVNATKSFENGFVFKDRCIDRSVRVFVGDQQHVLNKVPQVLTGDEIQDFLKSTNLVEPSINQIVFALQQIYHELIADKNSTRMLTKISGSTIFRPTEIVILANCVNTSQLRRIKKVIKRNQDLFSELERMNIHVDFKLSSGQAKNCLNLDYLKQFSRIFQDNDVESDKTEFKLLPAKVDEFGQTSFSFCSKSSRFLACSKVPQQGFLIHTVGTVVFEKCGQVLIVDRETLMIYVDSFNQFVGKQFGQHVGNEMNQSTLNLIQSKTSNIIKLDNIIISSCHIDANLIYVMYLRVPIKYTSLTYNRNLFSNAKFNAQDLCFNLSYYDQQCNNKLLVYFPQEFIGSNYLSPKESVFMKGITMTPETSSKFANFLQFEYDYSKLSQPTYFSIFNETLTGNSFLLFALAHENSFNALKNTYEHIKQKFDDMLYVGRTSATGVTSIYPDNKLTLKTMGAIYNISMNTIADNVISKAGIIFKELDCEFHTESGIIQDKCLYIGIPFSNFLLAQDYFIVKKYQAFLLFLQNNQDILDQLGNKNLKFIFNSLSWSSLSYNCSDRDFKAINQILFEKGFGLCQLKETHIGVEIRFQIMDQYFTSGKQVEENHVIVPLTSSKSSILVFSGEYDKMLQFQCHKVQSQSLTRFAEVNLVKQWTEYNPPQQIIKSISVGIAAVFVFILVIILVTV</sequence>
<organism evidence="2">
    <name type="scientific">Hexamita inflata</name>
    <dbReference type="NCBI Taxonomy" id="28002"/>
    <lineage>
        <taxon>Eukaryota</taxon>
        <taxon>Metamonada</taxon>
        <taxon>Diplomonadida</taxon>
        <taxon>Hexamitidae</taxon>
        <taxon>Hexamitinae</taxon>
        <taxon>Hexamita</taxon>
    </lineage>
</organism>
<comment type="caution">
    <text evidence="2">The sequence shown here is derived from an EMBL/GenBank/DDBJ whole genome shotgun (WGS) entry which is preliminary data.</text>
</comment>
<evidence type="ECO:0000313" key="3">
    <source>
        <dbReference type="EMBL" id="CAL5971860.1"/>
    </source>
</evidence>
<evidence type="ECO:0000313" key="4">
    <source>
        <dbReference type="Proteomes" id="UP001642409"/>
    </source>
</evidence>
<dbReference type="AlphaFoldDB" id="A0AA86NXT1"/>
<name>A0AA86NXT1_9EUKA</name>
<evidence type="ECO:0000256" key="1">
    <source>
        <dbReference type="SAM" id="Phobius"/>
    </source>
</evidence>